<proteinExistence type="predicted"/>
<sequence length="109" mass="12434">MSLSQDLLQQAKHLPDPDPGKPRQANLRRSISTAYYSLFSLLVTASAGFMVGADDERQPLRNYMTRAIPDDLAYVAKAFRDLQEARHGADYNFAHTFKKTRCRRSRQVC</sequence>
<feature type="transmembrane region" description="Helical" evidence="2">
    <location>
        <begin position="34"/>
        <end position="53"/>
    </location>
</feature>
<dbReference type="EMBL" id="VYDO01000225">
    <property type="protein sequence ID" value="MYG38703.1"/>
    <property type="molecule type" value="Genomic_DNA"/>
</dbReference>
<organism evidence="3">
    <name type="scientific">Synechococcus sp. SB0676_bin_10</name>
    <dbReference type="NCBI Taxonomy" id="2604869"/>
    <lineage>
        <taxon>Bacteria</taxon>
        <taxon>Bacillati</taxon>
        <taxon>Cyanobacteriota</taxon>
        <taxon>Cyanophyceae</taxon>
        <taxon>Synechococcales</taxon>
        <taxon>Synechococcaceae</taxon>
        <taxon>Synechococcus</taxon>
    </lineage>
</organism>
<keyword evidence="2" id="KW-0472">Membrane</keyword>
<accession>A0A6B1FCJ7</accession>
<evidence type="ECO:0000256" key="1">
    <source>
        <dbReference type="SAM" id="MobiDB-lite"/>
    </source>
</evidence>
<keyword evidence="2" id="KW-1133">Transmembrane helix</keyword>
<reference evidence="3" key="1">
    <citation type="submission" date="2019-09" db="EMBL/GenBank/DDBJ databases">
        <title>Characterisation of the sponge microbiome using genome-centric metagenomics.</title>
        <authorList>
            <person name="Engelberts J.P."/>
            <person name="Robbins S.J."/>
            <person name="De Goeij J.M."/>
            <person name="Aranda M."/>
            <person name="Bell S.C."/>
            <person name="Webster N.S."/>
        </authorList>
    </citation>
    <scope>NUCLEOTIDE SEQUENCE</scope>
    <source>
        <strain evidence="3">SB0676_bin_10</strain>
    </source>
</reference>
<keyword evidence="2" id="KW-0812">Transmembrane</keyword>
<gene>
    <name evidence="3" type="ORF">F4162_07005</name>
</gene>
<name>A0A6B1FCJ7_9SYNE</name>
<evidence type="ECO:0000313" key="3">
    <source>
        <dbReference type="EMBL" id="MYG38703.1"/>
    </source>
</evidence>
<evidence type="ECO:0000256" key="2">
    <source>
        <dbReference type="SAM" id="Phobius"/>
    </source>
</evidence>
<dbReference type="AlphaFoldDB" id="A0A6B1FCJ7"/>
<feature type="region of interest" description="Disordered" evidence="1">
    <location>
        <begin position="1"/>
        <end position="25"/>
    </location>
</feature>
<dbReference type="Gene3D" id="1.20.120.330">
    <property type="entry name" value="Nucleotidyltransferases domain 2"/>
    <property type="match status" value="1"/>
</dbReference>
<comment type="caution">
    <text evidence="3">The sequence shown here is derived from an EMBL/GenBank/DDBJ whole genome shotgun (WGS) entry which is preliminary data.</text>
</comment>
<protein>
    <submittedName>
        <fullName evidence="3">YihY/virulence factor BrkB family protein</fullName>
    </submittedName>
</protein>